<comment type="caution">
    <text evidence="2">The sequence shown here is derived from an EMBL/GenBank/DDBJ whole genome shotgun (WGS) entry which is preliminary data.</text>
</comment>
<dbReference type="EMBL" id="JALHLF010000027">
    <property type="protein sequence ID" value="MCJ2182854.1"/>
    <property type="molecule type" value="Genomic_DNA"/>
</dbReference>
<feature type="region of interest" description="Disordered" evidence="1">
    <location>
        <begin position="135"/>
        <end position="159"/>
    </location>
</feature>
<evidence type="ECO:0000313" key="3">
    <source>
        <dbReference type="Proteomes" id="UP001162881"/>
    </source>
</evidence>
<dbReference type="RefSeq" id="WP_244019481.1">
    <property type="nucleotide sequence ID" value="NZ_JALHLF010000027.1"/>
</dbReference>
<dbReference type="InterPro" id="IPR011006">
    <property type="entry name" value="CheY-like_superfamily"/>
</dbReference>
<evidence type="ECO:0000313" key="2">
    <source>
        <dbReference type="EMBL" id="MCJ2182854.1"/>
    </source>
</evidence>
<keyword evidence="3" id="KW-1185">Reference proteome</keyword>
<name>A0ABT0BCS3_9SPHN</name>
<dbReference type="Gene3D" id="3.40.50.2300">
    <property type="match status" value="1"/>
</dbReference>
<protein>
    <recommendedName>
        <fullName evidence="4">Response regulator</fullName>
    </recommendedName>
</protein>
<reference evidence="2" key="1">
    <citation type="submission" date="2022-03" db="EMBL/GenBank/DDBJ databases">
        <title>Identification of a novel bacterium isolated from mangrove sediments.</title>
        <authorList>
            <person name="Pan X."/>
        </authorList>
    </citation>
    <scope>NUCLEOTIDE SEQUENCE</scope>
    <source>
        <strain evidence="2">B1949</strain>
    </source>
</reference>
<evidence type="ECO:0000256" key="1">
    <source>
        <dbReference type="SAM" id="MobiDB-lite"/>
    </source>
</evidence>
<proteinExistence type="predicted"/>
<dbReference type="SUPFAM" id="SSF52172">
    <property type="entry name" value="CheY-like"/>
    <property type="match status" value="1"/>
</dbReference>
<dbReference type="Proteomes" id="UP001162881">
    <property type="component" value="Unassembled WGS sequence"/>
</dbReference>
<evidence type="ECO:0008006" key="4">
    <source>
        <dbReference type="Google" id="ProtNLM"/>
    </source>
</evidence>
<sequence>MIPLEHYSELTQCWPKNAVLLIEDAGGGVESLCRLMRMHHKDLPFVAFSAEASPERRSAALLKGAGAYLPWPCSSEEMKATLLSVARGHAAPADGAGRSGFPQLAPRSPSPVEAGTVTSGDVAGLRAMRDLWRAARSAPSDTPTEGPATIARTDAPAEA</sequence>
<gene>
    <name evidence="2" type="ORF">MTR62_09135</name>
</gene>
<organism evidence="2 3">
    <name type="scientific">Novosphingobium organovorum</name>
    <dbReference type="NCBI Taxonomy" id="2930092"/>
    <lineage>
        <taxon>Bacteria</taxon>
        <taxon>Pseudomonadati</taxon>
        <taxon>Pseudomonadota</taxon>
        <taxon>Alphaproteobacteria</taxon>
        <taxon>Sphingomonadales</taxon>
        <taxon>Sphingomonadaceae</taxon>
        <taxon>Novosphingobium</taxon>
    </lineage>
</organism>
<accession>A0ABT0BCS3</accession>
<feature type="region of interest" description="Disordered" evidence="1">
    <location>
        <begin position="90"/>
        <end position="120"/>
    </location>
</feature>